<keyword evidence="2" id="KW-0812">Transmembrane</keyword>
<dbReference type="EMBL" id="BDGG01000002">
    <property type="protein sequence ID" value="GAU91086.1"/>
    <property type="molecule type" value="Genomic_DNA"/>
</dbReference>
<feature type="region of interest" description="Disordered" evidence="1">
    <location>
        <begin position="274"/>
        <end position="298"/>
    </location>
</feature>
<comment type="caution">
    <text evidence="3">The sequence shown here is derived from an EMBL/GenBank/DDBJ whole genome shotgun (WGS) entry which is preliminary data.</text>
</comment>
<protein>
    <recommendedName>
        <fullName evidence="5">Gustatory receptor</fullName>
    </recommendedName>
</protein>
<sequence>MAVPGSFLQAFSHDPWLGQQPVSCQCTSWYPASYLLSLIGCPDRAAAKARCCWGQRLRHLLFCLFLAVTLAWFLVFTFSTYYQTIGQHAQQQAKGATDSSLIIRILDDISWVCIMLRNALILLLASRSAQIFHHLTFQLSKLSASLHAKRLSSAKNAGARYAMGHFVVSLMAVIMTSLLCLTYWNRPNYSQLYTSWPLDPFPISLQYWQVSLLMIFLCFLPFVLAQSILSSLVGLGHDAFILMKNVNHSLGEAAKDKSISRQILGRTDHLQDCNLSSESGSSSVAASSGTEEPRSECDVHQPMEQAVGQLRFQHFKICRLVEEISQSFSGILLTALMADLMSAVGFVGVIIGYKSSPRAQPMMVLFDRAYQGIAALLWMVFFLCAQYWPFVKLHEEAETTYHLVHKLSLVNGNRMHQMVSFLCSFGVILYELLHKDQSGGLASIIESAELGHRLNGTLNSSLLLALQHANTSSSSGRHGSMEL</sequence>
<feature type="transmembrane region" description="Helical" evidence="2">
    <location>
        <begin position="331"/>
        <end position="353"/>
    </location>
</feature>
<dbReference type="OrthoDB" id="10540271at2759"/>
<feature type="transmembrane region" description="Helical" evidence="2">
    <location>
        <begin position="161"/>
        <end position="185"/>
    </location>
</feature>
<evidence type="ECO:0008006" key="5">
    <source>
        <dbReference type="Google" id="ProtNLM"/>
    </source>
</evidence>
<gene>
    <name evidence="3" type="primary">RvY_03407-1</name>
    <name evidence="3" type="synonym">RvY_03407.1</name>
    <name evidence="3" type="ORF">RvY_03407</name>
</gene>
<feature type="transmembrane region" description="Helical" evidence="2">
    <location>
        <begin position="373"/>
        <end position="391"/>
    </location>
</feature>
<evidence type="ECO:0000256" key="1">
    <source>
        <dbReference type="SAM" id="MobiDB-lite"/>
    </source>
</evidence>
<feature type="transmembrane region" description="Helical" evidence="2">
    <location>
        <begin position="205"/>
        <end position="225"/>
    </location>
</feature>
<keyword evidence="2" id="KW-1133">Transmembrane helix</keyword>
<dbReference type="Proteomes" id="UP000186922">
    <property type="component" value="Unassembled WGS sequence"/>
</dbReference>
<dbReference type="AlphaFoldDB" id="A0A1D1UMZ4"/>
<feature type="transmembrane region" description="Helical" evidence="2">
    <location>
        <begin position="60"/>
        <end position="81"/>
    </location>
</feature>
<evidence type="ECO:0000256" key="2">
    <source>
        <dbReference type="SAM" id="Phobius"/>
    </source>
</evidence>
<keyword evidence="4" id="KW-1185">Reference proteome</keyword>
<organism evidence="3 4">
    <name type="scientific">Ramazzottius varieornatus</name>
    <name type="common">Water bear</name>
    <name type="synonym">Tardigrade</name>
    <dbReference type="NCBI Taxonomy" id="947166"/>
    <lineage>
        <taxon>Eukaryota</taxon>
        <taxon>Metazoa</taxon>
        <taxon>Ecdysozoa</taxon>
        <taxon>Tardigrada</taxon>
        <taxon>Eutardigrada</taxon>
        <taxon>Parachela</taxon>
        <taxon>Hypsibioidea</taxon>
        <taxon>Ramazzottiidae</taxon>
        <taxon>Ramazzottius</taxon>
    </lineage>
</organism>
<name>A0A1D1UMZ4_RAMVA</name>
<proteinExistence type="predicted"/>
<feature type="compositionally biased region" description="Low complexity" evidence="1">
    <location>
        <begin position="276"/>
        <end position="289"/>
    </location>
</feature>
<keyword evidence="2" id="KW-0472">Membrane</keyword>
<accession>A0A1D1UMZ4</accession>
<feature type="transmembrane region" description="Helical" evidence="2">
    <location>
        <begin position="101"/>
        <end position="125"/>
    </location>
</feature>
<evidence type="ECO:0000313" key="3">
    <source>
        <dbReference type="EMBL" id="GAU91086.1"/>
    </source>
</evidence>
<reference evidence="3 4" key="1">
    <citation type="journal article" date="2016" name="Nat. Commun.">
        <title>Extremotolerant tardigrade genome and improved radiotolerance of human cultured cells by tardigrade-unique protein.</title>
        <authorList>
            <person name="Hashimoto T."/>
            <person name="Horikawa D.D."/>
            <person name="Saito Y."/>
            <person name="Kuwahara H."/>
            <person name="Kozuka-Hata H."/>
            <person name="Shin-I T."/>
            <person name="Minakuchi Y."/>
            <person name="Ohishi K."/>
            <person name="Motoyama A."/>
            <person name="Aizu T."/>
            <person name="Enomoto A."/>
            <person name="Kondo K."/>
            <person name="Tanaka S."/>
            <person name="Hara Y."/>
            <person name="Koshikawa S."/>
            <person name="Sagara H."/>
            <person name="Miura T."/>
            <person name="Yokobori S."/>
            <person name="Miyagawa K."/>
            <person name="Suzuki Y."/>
            <person name="Kubo T."/>
            <person name="Oyama M."/>
            <person name="Kohara Y."/>
            <person name="Fujiyama A."/>
            <person name="Arakawa K."/>
            <person name="Katayama T."/>
            <person name="Toyoda A."/>
            <person name="Kunieda T."/>
        </authorList>
    </citation>
    <scope>NUCLEOTIDE SEQUENCE [LARGE SCALE GENOMIC DNA]</scope>
    <source>
        <strain evidence="3 4">YOKOZUNA-1</strain>
    </source>
</reference>
<evidence type="ECO:0000313" key="4">
    <source>
        <dbReference type="Proteomes" id="UP000186922"/>
    </source>
</evidence>